<reference evidence="1" key="1">
    <citation type="submission" date="2002-05" db="EMBL/GenBank/DDBJ databases">
        <title>Oryza sativa nipponbare(GA3) genomic DNA, chromosome 2, BAC clone:OJ1282_E10.</title>
        <authorList>
            <person name="Sasaki T."/>
            <person name="Matsumoto T."/>
            <person name="Katayose Y."/>
        </authorList>
    </citation>
    <scope>NUCLEOTIDE SEQUENCE</scope>
</reference>
<reference evidence="3" key="4">
    <citation type="journal article" date="2008" name="Nucleic Acids Res.">
        <title>The rice annotation project database (RAP-DB): 2008 update.</title>
        <authorList>
            <consortium name="The rice annotation project (RAP)"/>
        </authorList>
    </citation>
    <scope>GENOME REANNOTATION</scope>
    <source>
        <strain evidence="3">cv. Nipponbare</strain>
    </source>
</reference>
<dbReference type="AlphaFoldDB" id="Q6EP28"/>
<evidence type="ECO:0000313" key="2">
    <source>
        <dbReference type="EMBL" id="BAD29592.1"/>
    </source>
</evidence>
<accession>Q6EP28</accession>
<protein>
    <submittedName>
        <fullName evidence="2">Uncharacterized protein</fullName>
    </submittedName>
</protein>
<dbReference type="Proteomes" id="UP000000763">
    <property type="component" value="Chromosome 2"/>
</dbReference>
<gene>
    <name evidence="1" type="ORF">OJ1282_E10.28</name>
    <name evidence="2" type="ORF">P0264G11.7</name>
</gene>
<proteinExistence type="predicted"/>
<reference evidence="2" key="2">
    <citation type="submission" date="2003-01" db="EMBL/GenBank/DDBJ databases">
        <title>Oryza sativa nipponbare(GA3) genomic DNA, chromosome 2, PAC clone:P0264G11.</title>
        <authorList>
            <person name="Sasaki T."/>
            <person name="Matsumoto T."/>
            <person name="Katayose Y."/>
        </authorList>
    </citation>
    <scope>NUCLEOTIDE SEQUENCE</scope>
</reference>
<organism evidence="2 3">
    <name type="scientific">Oryza sativa subsp. japonica</name>
    <name type="common">Rice</name>
    <dbReference type="NCBI Taxonomy" id="39947"/>
    <lineage>
        <taxon>Eukaryota</taxon>
        <taxon>Viridiplantae</taxon>
        <taxon>Streptophyta</taxon>
        <taxon>Embryophyta</taxon>
        <taxon>Tracheophyta</taxon>
        <taxon>Spermatophyta</taxon>
        <taxon>Magnoliopsida</taxon>
        <taxon>Liliopsida</taxon>
        <taxon>Poales</taxon>
        <taxon>Poaceae</taxon>
        <taxon>BOP clade</taxon>
        <taxon>Oryzoideae</taxon>
        <taxon>Oryzeae</taxon>
        <taxon>Oryzinae</taxon>
        <taxon>Oryza</taxon>
        <taxon>Oryza sativa</taxon>
    </lineage>
</organism>
<evidence type="ECO:0000313" key="1">
    <source>
        <dbReference type="EMBL" id="BAD28466.1"/>
    </source>
</evidence>
<evidence type="ECO:0000313" key="3">
    <source>
        <dbReference type="Proteomes" id="UP000000763"/>
    </source>
</evidence>
<dbReference type="EMBL" id="AP006187">
    <property type="protein sequence ID" value="BAD29592.1"/>
    <property type="molecule type" value="Genomic_DNA"/>
</dbReference>
<name>Q6EP28_ORYSJ</name>
<reference evidence="3" key="3">
    <citation type="journal article" date="2005" name="Nature">
        <title>The map-based sequence of the rice genome.</title>
        <authorList>
            <consortium name="International rice genome sequencing project (IRGSP)"/>
            <person name="Matsumoto T."/>
            <person name="Wu J."/>
            <person name="Kanamori H."/>
            <person name="Katayose Y."/>
            <person name="Fujisawa M."/>
            <person name="Namiki N."/>
            <person name="Mizuno H."/>
            <person name="Yamamoto K."/>
            <person name="Antonio B.A."/>
            <person name="Baba T."/>
            <person name="Sakata K."/>
            <person name="Nagamura Y."/>
            <person name="Aoki H."/>
            <person name="Arikawa K."/>
            <person name="Arita K."/>
            <person name="Bito T."/>
            <person name="Chiden Y."/>
            <person name="Fujitsuka N."/>
            <person name="Fukunaka R."/>
            <person name="Hamada M."/>
            <person name="Harada C."/>
            <person name="Hayashi A."/>
            <person name="Hijishita S."/>
            <person name="Honda M."/>
            <person name="Hosokawa S."/>
            <person name="Ichikawa Y."/>
            <person name="Idonuma A."/>
            <person name="Iijima M."/>
            <person name="Ikeda M."/>
            <person name="Ikeno M."/>
            <person name="Ito K."/>
            <person name="Ito S."/>
            <person name="Ito T."/>
            <person name="Ito Y."/>
            <person name="Ito Y."/>
            <person name="Iwabuchi A."/>
            <person name="Kamiya K."/>
            <person name="Karasawa W."/>
            <person name="Kurita K."/>
            <person name="Katagiri S."/>
            <person name="Kikuta A."/>
            <person name="Kobayashi H."/>
            <person name="Kobayashi N."/>
            <person name="Machita K."/>
            <person name="Maehara T."/>
            <person name="Masukawa M."/>
            <person name="Mizubayashi T."/>
            <person name="Mukai Y."/>
            <person name="Nagasaki H."/>
            <person name="Nagata Y."/>
            <person name="Naito S."/>
            <person name="Nakashima M."/>
            <person name="Nakama Y."/>
            <person name="Nakamichi Y."/>
            <person name="Nakamura M."/>
            <person name="Meguro A."/>
            <person name="Negishi M."/>
            <person name="Ohta I."/>
            <person name="Ohta T."/>
            <person name="Okamoto M."/>
            <person name="Ono N."/>
            <person name="Saji S."/>
            <person name="Sakaguchi M."/>
            <person name="Sakai K."/>
            <person name="Shibata M."/>
            <person name="Shimokawa T."/>
            <person name="Song J."/>
            <person name="Takazaki Y."/>
            <person name="Terasawa K."/>
            <person name="Tsugane M."/>
            <person name="Tsuji K."/>
            <person name="Ueda S."/>
            <person name="Waki K."/>
            <person name="Yamagata H."/>
            <person name="Yamamoto M."/>
            <person name="Yamamoto S."/>
            <person name="Yamane H."/>
            <person name="Yoshiki S."/>
            <person name="Yoshihara R."/>
            <person name="Yukawa K."/>
            <person name="Zhong H."/>
            <person name="Yano M."/>
            <person name="Yuan Q."/>
            <person name="Ouyang S."/>
            <person name="Liu J."/>
            <person name="Jones K.M."/>
            <person name="Gansberger K."/>
            <person name="Moffat K."/>
            <person name="Hill J."/>
            <person name="Bera J."/>
            <person name="Fadrosh D."/>
            <person name="Jin S."/>
            <person name="Johri S."/>
            <person name="Kim M."/>
            <person name="Overton L."/>
            <person name="Reardon M."/>
            <person name="Tsitrin T."/>
            <person name="Vuong H."/>
            <person name="Weaver B."/>
            <person name="Ciecko A."/>
            <person name="Tallon L."/>
            <person name="Jackson J."/>
            <person name="Pai G."/>
            <person name="Aken S.V."/>
            <person name="Utterback T."/>
            <person name="Reidmuller S."/>
            <person name="Feldblyum T."/>
            <person name="Hsiao J."/>
            <person name="Zismann V."/>
            <person name="Iobst S."/>
            <person name="de Vazeille A.R."/>
            <person name="Buell C.R."/>
            <person name="Ying K."/>
            <person name="Li Y."/>
            <person name="Lu T."/>
            <person name="Huang Y."/>
            <person name="Zhao Q."/>
            <person name="Feng Q."/>
            <person name="Zhang L."/>
            <person name="Zhu J."/>
            <person name="Weng Q."/>
            <person name="Mu J."/>
            <person name="Lu Y."/>
            <person name="Fan D."/>
            <person name="Liu Y."/>
            <person name="Guan J."/>
            <person name="Zhang Y."/>
            <person name="Yu S."/>
            <person name="Liu X."/>
            <person name="Zhang Y."/>
            <person name="Hong G."/>
            <person name="Han B."/>
            <person name="Choisne N."/>
            <person name="Demange N."/>
            <person name="Orjeda G."/>
            <person name="Samain S."/>
            <person name="Cattolico L."/>
            <person name="Pelletier E."/>
            <person name="Couloux A."/>
            <person name="Segurens B."/>
            <person name="Wincker P."/>
            <person name="D'Hont A."/>
            <person name="Scarpelli C."/>
            <person name="Weissenbach J."/>
            <person name="Salanoubat M."/>
            <person name="Quetier F."/>
            <person name="Yu Y."/>
            <person name="Kim H.R."/>
            <person name="Rambo T."/>
            <person name="Currie J."/>
            <person name="Collura K."/>
            <person name="Luo M."/>
            <person name="Yang T."/>
            <person name="Ammiraju J.S.S."/>
            <person name="Engler F."/>
            <person name="Soderlund C."/>
            <person name="Wing R.A."/>
            <person name="Palmer L.E."/>
            <person name="de la Bastide M."/>
            <person name="Spiegel L."/>
            <person name="Nascimento L."/>
            <person name="Zutavern T."/>
            <person name="O'Shaughnessy A."/>
            <person name="Dike S."/>
            <person name="Dedhia N."/>
            <person name="Preston R."/>
            <person name="Balija V."/>
            <person name="McCombie W.R."/>
            <person name="Chow T."/>
            <person name="Chen H."/>
            <person name="Chung M."/>
            <person name="Chen C."/>
            <person name="Shaw J."/>
            <person name="Wu H."/>
            <person name="Hsiao K."/>
            <person name="Chao Y."/>
            <person name="Chu M."/>
            <person name="Cheng C."/>
            <person name="Hour A."/>
            <person name="Lee P."/>
            <person name="Lin S."/>
            <person name="Lin Y."/>
            <person name="Liou J."/>
            <person name="Liu S."/>
            <person name="Hsing Y."/>
            <person name="Raghuvanshi S."/>
            <person name="Mohanty A."/>
            <person name="Bharti A.K."/>
            <person name="Gaur A."/>
            <person name="Gupta V."/>
            <person name="Kumar D."/>
            <person name="Ravi V."/>
            <person name="Vij S."/>
            <person name="Kapur A."/>
            <person name="Khurana P."/>
            <person name="Khurana P."/>
            <person name="Khurana J.P."/>
            <person name="Tyagi A.K."/>
            <person name="Gaikwad K."/>
            <person name="Singh A."/>
            <person name="Dalal V."/>
            <person name="Srivastava S."/>
            <person name="Dixit A."/>
            <person name="Pal A.K."/>
            <person name="Ghazi I.A."/>
            <person name="Yadav M."/>
            <person name="Pandit A."/>
            <person name="Bhargava A."/>
            <person name="Sureshbabu K."/>
            <person name="Batra K."/>
            <person name="Sharma T.R."/>
            <person name="Mohapatra T."/>
            <person name="Singh N.K."/>
            <person name="Messing J."/>
            <person name="Nelson A.B."/>
            <person name="Fuks G."/>
            <person name="Kavchok S."/>
            <person name="Keizer G."/>
            <person name="Linton E."/>
            <person name="Llaca V."/>
            <person name="Song R."/>
            <person name="Tanyolac B."/>
            <person name="Young S."/>
            <person name="Ho-Il K."/>
            <person name="Hahn J.H."/>
            <person name="Sangsakoo G."/>
            <person name="Vanavichit A."/>
            <person name="de Mattos Luiz.A.T."/>
            <person name="Zimmer P.D."/>
            <person name="Malone G."/>
            <person name="Dellagostin O."/>
            <person name="de Oliveira A.C."/>
            <person name="Bevan M."/>
            <person name="Bancroft I."/>
            <person name="Minx P."/>
            <person name="Cordum H."/>
            <person name="Wilson R."/>
            <person name="Cheng Z."/>
            <person name="Jin W."/>
            <person name="Jiang J."/>
            <person name="Leong S.A."/>
            <person name="Iwama H."/>
            <person name="Gojobori T."/>
            <person name="Itoh T."/>
            <person name="Niimura Y."/>
            <person name="Fujii Y."/>
            <person name="Habara T."/>
            <person name="Sakai H."/>
            <person name="Sato Y."/>
            <person name="Wilson G."/>
            <person name="Kumar K."/>
            <person name="McCouch S."/>
            <person name="Juretic N."/>
            <person name="Hoen D."/>
            <person name="Wright S."/>
            <person name="Bruskiewich R."/>
            <person name="Bureau T."/>
            <person name="Miyao A."/>
            <person name="Hirochika H."/>
            <person name="Nishikawa T."/>
            <person name="Kadowaki K."/>
            <person name="Sugiura M."/>
            <person name="Burr B."/>
            <person name="Sasaki T."/>
        </authorList>
    </citation>
    <scope>NUCLEOTIDE SEQUENCE [LARGE SCALE GENOMIC DNA]</scope>
    <source>
        <strain evidence="3">cv. Nipponbare</strain>
    </source>
</reference>
<sequence>MWSPGSWGLEKLPVNYLHRSRPAREPPIKLLVRSMASSVRAPVLVAHPPLSSLVGLEQRVDSAAAPAILGALRQGGFPTTSSMVSPLQCGEACKSRMSGISTRSQLRPSSSSPALADDRITARALSYRTPGLRPKSLAAADALMMGGLWMLDALVNECVDEFANAPGCRGVDALYRASPGVKYLICNSLCFSAAGPQSGDKRLASARAK</sequence>
<dbReference type="EMBL" id="AP005290">
    <property type="protein sequence ID" value="BAD28466.1"/>
    <property type="molecule type" value="Genomic_DNA"/>
</dbReference>